<evidence type="ECO:0000313" key="3">
    <source>
        <dbReference type="Proteomes" id="UP000683000"/>
    </source>
</evidence>
<accession>A0A8I2YE50</accession>
<name>A0A8I2YE50_9AGAM</name>
<dbReference type="AlphaFoldDB" id="A0A8I2YE50"/>
<feature type="region of interest" description="Disordered" evidence="1">
    <location>
        <begin position="157"/>
        <end position="190"/>
    </location>
</feature>
<proteinExistence type="predicted"/>
<feature type="compositionally biased region" description="Polar residues" evidence="1">
    <location>
        <begin position="175"/>
        <end position="187"/>
    </location>
</feature>
<dbReference type="OrthoDB" id="2690684at2759"/>
<evidence type="ECO:0000313" key="2">
    <source>
        <dbReference type="EMBL" id="KAG6370384.1"/>
    </source>
</evidence>
<evidence type="ECO:0000256" key="1">
    <source>
        <dbReference type="SAM" id="MobiDB-lite"/>
    </source>
</evidence>
<feature type="compositionally biased region" description="Acidic residues" evidence="1">
    <location>
        <begin position="113"/>
        <end position="126"/>
    </location>
</feature>
<organism evidence="2 3">
    <name type="scientific">Boletus reticuloceps</name>
    <dbReference type="NCBI Taxonomy" id="495285"/>
    <lineage>
        <taxon>Eukaryota</taxon>
        <taxon>Fungi</taxon>
        <taxon>Dikarya</taxon>
        <taxon>Basidiomycota</taxon>
        <taxon>Agaricomycotina</taxon>
        <taxon>Agaricomycetes</taxon>
        <taxon>Agaricomycetidae</taxon>
        <taxon>Boletales</taxon>
        <taxon>Boletineae</taxon>
        <taxon>Boletaceae</taxon>
        <taxon>Boletoideae</taxon>
        <taxon>Boletus</taxon>
    </lineage>
</organism>
<sequence length="1188" mass="133528">MEPGHQFQLCTIIYDPTQSGLHLVSDGAYGLPDLVLFRLKKFLDLELLGQSQNAEDKSLPPHGDIEEEGRLEEEDYLAEAQLEQEIERLAAEDPDVVALEQDKMGSELSIAPPDEEPPEVGEEGDGDGSHGDGEGGRGTGDGTPQAEDRTALVACAPAVNAEATPKSSSKRQRTRSNGETTGLNPSSKRTRTRQVIDCVLIPTLPIATQATQVSPHVSQPEDASVPFNDVDSGADDLSVAFILTDEECKALEKPAAMSAVVNTDLYMRFTFNIDMKNVPGRSRQPSNMTGKAARQVERVQVIQDSTSSPTSNHLIIDPDLARINCAYLPSYDIIVCQNLHNGKRCGYGVPLASLFLHCWGPDGGKDLSDAADRVPHRIDFCKRNIRQKKPPYMPIQKSFIQRLLSRYPNIVVSVAEMRELRMRLDQFGPIAHIGAPIPGYMCVHCDFATCDSTRDGPEPLSMREHWQQHRRVSPDKHTRLSRGCDLRRSKEFQACAVQSFDRDRCNTLWLPVPPGRNAIQAQPKKSFGQLLRSGQQSGTPISIDLNRKAVLPYFLQNGAYDLIQPLSPSDIVRLIGLPCHGEHGFQELKSAVVKRFETLCDRIPTVPDQVRKLLVAPKPEERSMIDRFNRPTRTSTIRSYALEEVRLLCFVLRCIRHNKYAIGASGSPVVSNNVLQIGLTSQQFESFQALQQVLSSESKAIPSQLDTLVDTALRSIYMPSNSFHMFDDIFRNPSTVYVVLRSTQAQGGFANPKEMTVHYARIQFGIRLVLMADILKQYDQLWSENTDDEDNSEKTYMQLMEYVQRTVQRWGSEEQISPLAFVRGCMRAMSRMARHAPSGQTITWNTDSTKLAVQNHTVVISEYVHRIQCSLLALANKVDTEILFGIEFPQESFDLPSSTSETNDLETSGFGLFLFDKDTDVDDHPASYFLQQLCKQGQICIRQGDHIIWDVKRFNEWLLTLSNVWSEALALMHLLSLPGRGTEVTSWQYANSPTSPRHLFLSRSLGTLITHSSYNKTTALTGQYKYILRVIPFTLATILTKLLRIVRPVETLGFTSQFAIGDKLRIQNLYATYIFVSHGKVWDSGRLSASLHNWFVRELKVPFGLHLHRHFAQALQRKYLSYEKDDGLYKIANKVMGHGSQLADLHYAREAQDLNLDASERGRMEQVGRDWIEKVHRLEVSKVVSPIH</sequence>
<reference evidence="2" key="1">
    <citation type="submission" date="2021-03" db="EMBL/GenBank/DDBJ databases">
        <title>Evolutionary innovations through gain and loss of genes in the ectomycorrhizal Boletales.</title>
        <authorList>
            <person name="Wu G."/>
            <person name="Miyauchi S."/>
            <person name="Morin E."/>
            <person name="Yang Z.-L."/>
            <person name="Xu J."/>
            <person name="Martin F.M."/>
        </authorList>
    </citation>
    <scope>NUCLEOTIDE SEQUENCE</scope>
    <source>
        <strain evidence="2">BR01</strain>
    </source>
</reference>
<keyword evidence="3" id="KW-1185">Reference proteome</keyword>
<comment type="caution">
    <text evidence="2">The sequence shown here is derived from an EMBL/GenBank/DDBJ whole genome shotgun (WGS) entry which is preliminary data.</text>
</comment>
<protein>
    <submittedName>
        <fullName evidence="2">Uncharacterized protein</fullName>
    </submittedName>
</protein>
<dbReference type="Proteomes" id="UP000683000">
    <property type="component" value="Unassembled WGS sequence"/>
</dbReference>
<feature type="region of interest" description="Disordered" evidence="1">
    <location>
        <begin position="106"/>
        <end position="145"/>
    </location>
</feature>
<gene>
    <name evidence="2" type="ORF">JVT61DRAFT_12105</name>
</gene>
<dbReference type="EMBL" id="JAGFBS010000052">
    <property type="protein sequence ID" value="KAG6370384.1"/>
    <property type="molecule type" value="Genomic_DNA"/>
</dbReference>